<dbReference type="SUPFAM" id="SSF159594">
    <property type="entry name" value="XCC0632-like"/>
    <property type="match status" value="1"/>
</dbReference>
<dbReference type="Gene3D" id="3.40.50.10610">
    <property type="entry name" value="ABC-type transport auxiliary lipoprotein component"/>
    <property type="match status" value="1"/>
</dbReference>
<dbReference type="InterPro" id="IPR005586">
    <property type="entry name" value="ABC_trans_aux"/>
</dbReference>
<reference evidence="3 4" key="1">
    <citation type="submission" date="2015-02" db="EMBL/GenBank/DDBJ databases">
        <title>Complete genome sequence of Kangiella geojedonensis strain YCS-5T.</title>
        <authorList>
            <person name="Kim K.M."/>
        </authorList>
    </citation>
    <scope>NUCLEOTIDE SEQUENCE [LARGE SCALE GENOMIC DNA]</scope>
    <source>
        <strain evidence="3 4">YCS-5</strain>
    </source>
</reference>
<feature type="domain" description="ABC-type transport auxiliary lipoprotein component" evidence="2">
    <location>
        <begin position="38"/>
        <end position="185"/>
    </location>
</feature>
<keyword evidence="4" id="KW-1185">Reference proteome</keyword>
<evidence type="ECO:0000259" key="2">
    <source>
        <dbReference type="Pfam" id="PF03886"/>
    </source>
</evidence>
<proteinExistence type="predicted"/>
<dbReference type="HOGENOM" id="CLU_096001_2_2_6"/>
<dbReference type="Proteomes" id="UP000034071">
    <property type="component" value="Chromosome"/>
</dbReference>
<dbReference type="OrthoDB" id="7063250at2"/>
<dbReference type="STRING" id="914150.TQ33_1879"/>
<accession>A0A0F6TRQ4</accession>
<feature type="chain" id="PRO_5002510386" description="ABC-type transport auxiliary lipoprotein component domain-containing protein" evidence="1">
    <location>
        <begin position="19"/>
        <end position="191"/>
    </location>
</feature>
<organism evidence="3 4">
    <name type="scientific">Kangiella geojedonensis</name>
    <dbReference type="NCBI Taxonomy" id="914150"/>
    <lineage>
        <taxon>Bacteria</taxon>
        <taxon>Pseudomonadati</taxon>
        <taxon>Pseudomonadota</taxon>
        <taxon>Gammaproteobacteria</taxon>
        <taxon>Kangiellales</taxon>
        <taxon>Kangiellaceae</taxon>
        <taxon>Kangiella</taxon>
    </lineage>
</organism>
<dbReference type="AlphaFoldDB" id="A0A0F6TRQ4"/>
<dbReference type="KEGG" id="kge:TQ33_1879"/>
<protein>
    <recommendedName>
        <fullName evidence="2">ABC-type transport auxiliary lipoprotein component domain-containing protein</fullName>
    </recommendedName>
</protein>
<evidence type="ECO:0000313" key="4">
    <source>
        <dbReference type="Proteomes" id="UP000034071"/>
    </source>
</evidence>
<feature type="signal peptide" evidence="1">
    <location>
        <begin position="1"/>
        <end position="18"/>
    </location>
</feature>
<name>A0A0F6TRQ4_9GAMM</name>
<sequence length="191" mass="21543">MKYVLISLLSSALLLVNACSSRSPNSNFYLLENELNQVENTGNLRIGLGPVKVADYLQKPQIAIRTKTSQIIFSEFERWASDLRGLIINSLQYDLGNELKTDNVFEYPWRKSDQVDYAIQLDIHRFDASFDESSAYIEAKMVLTSPQGQSVARAFATTESLSSNTYVAVVSAERRLLQQLAKQIAEIVQQQ</sequence>
<dbReference type="EMBL" id="CP010975">
    <property type="protein sequence ID" value="AKE52814.1"/>
    <property type="molecule type" value="Genomic_DNA"/>
</dbReference>
<evidence type="ECO:0000313" key="3">
    <source>
        <dbReference type="EMBL" id="AKE52814.1"/>
    </source>
</evidence>
<dbReference type="Pfam" id="PF03886">
    <property type="entry name" value="ABC_trans_aux"/>
    <property type="match status" value="1"/>
</dbReference>
<evidence type="ECO:0000256" key="1">
    <source>
        <dbReference type="SAM" id="SignalP"/>
    </source>
</evidence>
<keyword evidence="1" id="KW-0732">Signal</keyword>
<gene>
    <name evidence="3" type="ORF">TQ33_1879</name>
</gene>
<dbReference type="RefSeq" id="WP_046561837.1">
    <property type="nucleotide sequence ID" value="NZ_CP010975.1"/>
</dbReference>